<keyword evidence="5" id="KW-0865">Zymogen</keyword>
<dbReference type="Pfam" id="PF00112">
    <property type="entry name" value="Peptidase_C1"/>
    <property type="match status" value="1"/>
</dbReference>
<dbReference type="InterPro" id="IPR025660">
    <property type="entry name" value="Pept_his_AS"/>
</dbReference>
<name>A0A8D8U3N5_9HEMI</name>
<dbReference type="InterPro" id="IPR013128">
    <property type="entry name" value="Peptidase_C1A"/>
</dbReference>
<evidence type="ECO:0000256" key="2">
    <source>
        <dbReference type="ARBA" id="ARBA00022670"/>
    </source>
</evidence>
<keyword evidence="7" id="KW-0732">Signal</keyword>
<dbReference type="EMBL" id="HBUF01339197">
    <property type="protein sequence ID" value="CAG6699985.1"/>
    <property type="molecule type" value="Transcribed_RNA"/>
</dbReference>
<protein>
    <submittedName>
        <fullName evidence="10">Counting factor associated protein D</fullName>
    </submittedName>
</protein>
<accession>A0A8D8U3N5</accession>
<dbReference type="GO" id="GO:0008234">
    <property type="term" value="F:cysteine-type peptidase activity"/>
    <property type="evidence" value="ECO:0007669"/>
    <property type="project" value="UniProtKB-KW"/>
</dbReference>
<dbReference type="InterPro" id="IPR000668">
    <property type="entry name" value="Peptidase_C1A_C"/>
</dbReference>
<dbReference type="InterPro" id="IPR013201">
    <property type="entry name" value="Prot_inhib_I29"/>
</dbReference>
<evidence type="ECO:0000256" key="4">
    <source>
        <dbReference type="ARBA" id="ARBA00022807"/>
    </source>
</evidence>
<organism evidence="10">
    <name type="scientific">Cacopsylla melanoneura</name>
    <dbReference type="NCBI Taxonomy" id="428564"/>
    <lineage>
        <taxon>Eukaryota</taxon>
        <taxon>Metazoa</taxon>
        <taxon>Ecdysozoa</taxon>
        <taxon>Arthropoda</taxon>
        <taxon>Hexapoda</taxon>
        <taxon>Insecta</taxon>
        <taxon>Pterygota</taxon>
        <taxon>Neoptera</taxon>
        <taxon>Paraneoptera</taxon>
        <taxon>Hemiptera</taxon>
        <taxon>Sternorrhyncha</taxon>
        <taxon>Psylloidea</taxon>
        <taxon>Psyllidae</taxon>
        <taxon>Psyllinae</taxon>
        <taxon>Cacopsylla</taxon>
    </lineage>
</organism>
<dbReference type="InterPro" id="IPR038765">
    <property type="entry name" value="Papain-like_cys_pep_sf"/>
</dbReference>
<dbReference type="SMART" id="SM00645">
    <property type="entry name" value="Pept_C1"/>
    <property type="match status" value="1"/>
</dbReference>
<evidence type="ECO:0000256" key="6">
    <source>
        <dbReference type="ARBA" id="ARBA00023157"/>
    </source>
</evidence>
<reference evidence="10" key="1">
    <citation type="submission" date="2021-05" db="EMBL/GenBank/DDBJ databases">
        <authorList>
            <person name="Alioto T."/>
            <person name="Alioto T."/>
            <person name="Gomez Garrido J."/>
        </authorList>
    </citation>
    <scope>NUCLEOTIDE SEQUENCE</scope>
</reference>
<dbReference type="InterPro" id="IPR000169">
    <property type="entry name" value="Pept_cys_AS"/>
</dbReference>
<dbReference type="EMBL" id="HBUF01659691">
    <property type="protein sequence ID" value="CAG6788406.1"/>
    <property type="molecule type" value="Transcribed_RNA"/>
</dbReference>
<keyword evidence="2" id="KW-0645">Protease</keyword>
<dbReference type="PROSITE" id="PS00639">
    <property type="entry name" value="THIOL_PROTEASE_HIS"/>
    <property type="match status" value="1"/>
</dbReference>
<evidence type="ECO:0000256" key="1">
    <source>
        <dbReference type="ARBA" id="ARBA00008455"/>
    </source>
</evidence>
<dbReference type="PROSITE" id="PS00139">
    <property type="entry name" value="THIOL_PROTEASE_CYS"/>
    <property type="match status" value="1"/>
</dbReference>
<evidence type="ECO:0000259" key="8">
    <source>
        <dbReference type="SMART" id="SM00645"/>
    </source>
</evidence>
<dbReference type="EMBL" id="HBUF01150762">
    <property type="protein sequence ID" value="CAG6648176.1"/>
    <property type="molecule type" value="Transcribed_RNA"/>
</dbReference>
<sequence length="545" mass="61591">MVAKLLFLINLGLVCCAIDPPKFSSSYIVKGSLYIPFAEIKEPFYAWYDVSEGKSRIDYYGGMVKTYQLSKNGTHGLSLKIAPMTTDTELNKISCFNAYGEPDSKIEPQSVLPNVSEFNYIGEELFNGVNLEKWRLVTSEGEKVNKYTLWVRYTKVPSSEPDRQAIPVRYEMKGYNSLLGSHYDHYFLDYEVYSPEKPEANIFEIEPNMTCSGFPGPGDQYIVTFNPMREFINNERLHHDAEFTRFKHEHKKAYYNEKDHSARKTVFTQNLRFIHSKNRAGLSYKLGVNHLADRSDTELKALRGNRPTGGYNGGKTFPYVNINKADYPETLDWTLYGAVTPVKDQSVCGSCWSFGTTGTLEGAYFMKYKKQAILSQQALIDCSWGYGNNGCDGGEDFRSYQWILKHGGLPTEDDYGPYLGQDGYCHIQNTTITAPITGFVNVTPNSEDALKLALAKHGPISVAIDASQKSFSFYSNGVYYDENCKNSPNGLDHAVLAVGYGKLENKPYWMVKNSWSTYWGNQGYVLMSIKDNNCGVMTDPTYVTM</sequence>
<dbReference type="Gene3D" id="3.90.70.10">
    <property type="entry name" value="Cysteine proteinases"/>
    <property type="match status" value="1"/>
</dbReference>
<dbReference type="EMBL" id="HBUF01150761">
    <property type="protein sequence ID" value="CAG6648174.1"/>
    <property type="molecule type" value="Transcribed_RNA"/>
</dbReference>
<dbReference type="PRINTS" id="PR00705">
    <property type="entry name" value="PAPAIN"/>
</dbReference>
<dbReference type="SUPFAM" id="SSF54001">
    <property type="entry name" value="Cysteine proteinases"/>
    <property type="match status" value="1"/>
</dbReference>
<dbReference type="AlphaFoldDB" id="A0A8D8U3N5"/>
<dbReference type="EMBL" id="HBUF01150763">
    <property type="protein sequence ID" value="CAG6648178.1"/>
    <property type="molecule type" value="Transcribed_RNA"/>
</dbReference>
<feature type="domain" description="Cathepsin propeptide inhibitor" evidence="9">
    <location>
        <begin position="243"/>
        <end position="299"/>
    </location>
</feature>
<dbReference type="PANTHER" id="PTHR12411">
    <property type="entry name" value="CYSTEINE PROTEASE FAMILY C1-RELATED"/>
    <property type="match status" value="1"/>
</dbReference>
<evidence type="ECO:0000256" key="3">
    <source>
        <dbReference type="ARBA" id="ARBA00022801"/>
    </source>
</evidence>
<comment type="similarity">
    <text evidence="1">Belongs to the peptidase C1 family.</text>
</comment>
<keyword evidence="3" id="KW-0378">Hydrolase</keyword>
<evidence type="ECO:0000256" key="5">
    <source>
        <dbReference type="ARBA" id="ARBA00023145"/>
    </source>
</evidence>
<evidence type="ECO:0000259" key="9">
    <source>
        <dbReference type="SMART" id="SM00848"/>
    </source>
</evidence>
<dbReference type="Pfam" id="PF08246">
    <property type="entry name" value="Inhibitor_I29"/>
    <property type="match status" value="1"/>
</dbReference>
<dbReference type="GO" id="GO:0006508">
    <property type="term" value="P:proteolysis"/>
    <property type="evidence" value="ECO:0007669"/>
    <property type="project" value="UniProtKB-KW"/>
</dbReference>
<keyword evidence="6" id="KW-1015">Disulfide bond</keyword>
<evidence type="ECO:0000313" key="10">
    <source>
        <dbReference type="EMBL" id="CAG6699985.1"/>
    </source>
</evidence>
<dbReference type="EMBL" id="HBUF01150760">
    <property type="protein sequence ID" value="CAG6648172.1"/>
    <property type="molecule type" value="Transcribed_RNA"/>
</dbReference>
<dbReference type="EMBL" id="HBUF01150764">
    <property type="protein sequence ID" value="CAG6648180.1"/>
    <property type="molecule type" value="Transcribed_RNA"/>
</dbReference>
<feature type="signal peptide" evidence="7">
    <location>
        <begin position="1"/>
        <end position="16"/>
    </location>
</feature>
<dbReference type="InterPro" id="IPR039417">
    <property type="entry name" value="Peptidase_C1A_papain-like"/>
</dbReference>
<feature type="domain" description="Peptidase C1A papain C-terminal" evidence="8">
    <location>
        <begin position="327"/>
        <end position="544"/>
    </location>
</feature>
<proteinExistence type="inferred from homology"/>
<dbReference type="CDD" id="cd02248">
    <property type="entry name" value="Peptidase_C1A"/>
    <property type="match status" value="1"/>
</dbReference>
<dbReference type="FunFam" id="3.90.70.10:FF:000087">
    <property type="entry name" value="Counting factor associated protein D"/>
    <property type="match status" value="1"/>
</dbReference>
<evidence type="ECO:0000256" key="7">
    <source>
        <dbReference type="SAM" id="SignalP"/>
    </source>
</evidence>
<keyword evidence="4" id="KW-0788">Thiol protease</keyword>
<feature type="chain" id="PRO_5036428716" evidence="7">
    <location>
        <begin position="17"/>
        <end position="545"/>
    </location>
</feature>
<dbReference type="SMART" id="SM00848">
    <property type="entry name" value="Inhibitor_I29"/>
    <property type="match status" value="1"/>
</dbReference>